<dbReference type="SUPFAM" id="SSF46955">
    <property type="entry name" value="Putative DNA-binding domain"/>
    <property type="match status" value="1"/>
</dbReference>
<dbReference type="RefSeq" id="WP_406829747.1">
    <property type="nucleotide sequence ID" value="NZ_CP157483.1"/>
</dbReference>
<dbReference type="EMBL" id="CP157483">
    <property type="protein sequence ID" value="XBO42339.1"/>
    <property type="molecule type" value="Genomic_DNA"/>
</dbReference>
<accession>A0AAU7JR04</accession>
<dbReference type="InterPro" id="IPR010093">
    <property type="entry name" value="SinI_DNA-bd"/>
</dbReference>
<dbReference type="Pfam" id="PF12728">
    <property type="entry name" value="HTH_17"/>
    <property type="match status" value="1"/>
</dbReference>
<dbReference type="AlphaFoldDB" id="A0AAU7JR04"/>
<dbReference type="GO" id="GO:0003677">
    <property type="term" value="F:DNA binding"/>
    <property type="evidence" value="ECO:0007669"/>
    <property type="project" value="InterPro"/>
</dbReference>
<dbReference type="NCBIfam" id="TIGR01764">
    <property type="entry name" value="excise"/>
    <property type="match status" value="1"/>
</dbReference>
<dbReference type="InterPro" id="IPR009061">
    <property type="entry name" value="DNA-bd_dom_put_sf"/>
</dbReference>
<name>A0AAU7JR04_9MICO</name>
<dbReference type="InterPro" id="IPR041657">
    <property type="entry name" value="HTH_17"/>
</dbReference>
<protein>
    <submittedName>
        <fullName evidence="2">Helix-turn-helix domain-containing protein</fullName>
    </submittedName>
</protein>
<evidence type="ECO:0000313" key="2">
    <source>
        <dbReference type="EMBL" id="XBO42339.1"/>
    </source>
</evidence>
<organism evidence="2">
    <name type="scientific">Pedococcus sp. KACC 23699</name>
    <dbReference type="NCBI Taxonomy" id="3149228"/>
    <lineage>
        <taxon>Bacteria</taxon>
        <taxon>Bacillati</taxon>
        <taxon>Actinomycetota</taxon>
        <taxon>Actinomycetes</taxon>
        <taxon>Micrococcales</taxon>
        <taxon>Intrasporangiaceae</taxon>
        <taxon>Pedococcus</taxon>
    </lineage>
</organism>
<evidence type="ECO:0000259" key="1">
    <source>
        <dbReference type="Pfam" id="PF12728"/>
    </source>
</evidence>
<sequence length="89" mass="9998">MPVRRSAPVVERDVSRPPTCARLWTLQDVSEFLNVPVGTLYQWRVRGEGPPAYKVGRHIRFDPDRVRAWVKDSAVLTWPASTSATVAAP</sequence>
<feature type="domain" description="Helix-turn-helix" evidence="1">
    <location>
        <begin position="25"/>
        <end position="71"/>
    </location>
</feature>
<gene>
    <name evidence="2" type="ORF">ABEG17_12190</name>
</gene>
<proteinExistence type="predicted"/>
<reference evidence="2" key="1">
    <citation type="submission" date="2024-05" db="EMBL/GenBank/DDBJ databases">
        <authorList>
            <person name="Kim S."/>
            <person name="Heo J."/>
            <person name="Choi H."/>
            <person name="Choi Y."/>
            <person name="Kwon S.-W."/>
            <person name="Kim Y."/>
        </authorList>
    </citation>
    <scope>NUCLEOTIDE SEQUENCE</scope>
    <source>
        <strain evidence="2">KACC 23699</strain>
    </source>
</reference>